<dbReference type="PANTHER" id="PTHR36871:SF1">
    <property type="entry name" value="COILED-COIL DOMAIN-CONTAINING PROTEIN 190"/>
    <property type="match status" value="1"/>
</dbReference>
<dbReference type="KEGG" id="nss:113424977"/>
<dbReference type="GeneID" id="113424977"/>
<dbReference type="RefSeq" id="XP_026542720.1">
    <property type="nucleotide sequence ID" value="XM_026686935.1"/>
</dbReference>
<reference evidence="2" key="1">
    <citation type="submission" date="2025-08" db="UniProtKB">
        <authorList>
            <consortium name="RefSeq"/>
        </authorList>
    </citation>
    <scope>IDENTIFICATION</scope>
</reference>
<dbReference type="Proteomes" id="UP000504612">
    <property type="component" value="Unplaced"/>
</dbReference>
<evidence type="ECO:0000313" key="2">
    <source>
        <dbReference type="RefSeq" id="XP_026542720.1"/>
    </source>
</evidence>
<evidence type="ECO:0000313" key="1">
    <source>
        <dbReference type="Proteomes" id="UP000504612"/>
    </source>
</evidence>
<dbReference type="AlphaFoldDB" id="A0A6J1VIG7"/>
<organism evidence="1 2">
    <name type="scientific">Notechis scutatus</name>
    <name type="common">mainland tiger snake</name>
    <dbReference type="NCBI Taxonomy" id="8663"/>
    <lineage>
        <taxon>Eukaryota</taxon>
        <taxon>Metazoa</taxon>
        <taxon>Chordata</taxon>
        <taxon>Craniata</taxon>
        <taxon>Vertebrata</taxon>
        <taxon>Euteleostomi</taxon>
        <taxon>Lepidosauria</taxon>
        <taxon>Squamata</taxon>
        <taxon>Bifurcata</taxon>
        <taxon>Unidentata</taxon>
        <taxon>Episquamata</taxon>
        <taxon>Toxicofera</taxon>
        <taxon>Serpentes</taxon>
        <taxon>Colubroidea</taxon>
        <taxon>Elapidae</taxon>
        <taxon>Hydrophiinae</taxon>
        <taxon>Notechis</taxon>
    </lineage>
</organism>
<dbReference type="Pfam" id="PF15768">
    <property type="entry name" value="CC190"/>
    <property type="match status" value="2"/>
</dbReference>
<dbReference type="InterPro" id="IPR031525">
    <property type="entry name" value="CC190"/>
</dbReference>
<accession>A0A6J1VIG7</accession>
<gene>
    <name evidence="2" type="primary">LOC113424977</name>
</gene>
<keyword evidence="1" id="KW-1185">Reference proteome</keyword>
<proteinExistence type="predicted"/>
<name>A0A6J1VIG7_9SAUR</name>
<sequence>MAEGGTSRHWEAKRRDVKRAEARLSLGLRSLEEARLYYLNTMTREQQRLQQELLRLQKSCSKQKFLSGPGHIHFKTTFPLPPSLDVQNSGGFHYTGLRSQRKTLPKTGEVAWTKQSSLHPWKLSGDVTGCEGKRKGHLPPLEAKDSNVVDDRDMSSLKDSMAKQLNISAESVEQRTDIIEEQGKDSVKEEPRDSQAKDAMTITQPMNLPENQRFSLDRERLIMDPEAYAADGCLRTMYNRPDFLKSYGEVRKARYIRHKGIPAWEKELSLQDIFGHKKTIGHASQEMVVAKAKP</sequence>
<protein>
    <submittedName>
        <fullName evidence="2">Coiled-coil domain-containing protein 190-like</fullName>
    </submittedName>
</protein>
<dbReference type="PANTHER" id="PTHR36871">
    <property type="entry name" value="COILED-COIL DOMAIN-CONTAINING PROTEIN 190"/>
    <property type="match status" value="1"/>
</dbReference>